<dbReference type="EMBL" id="JANFVX010000004">
    <property type="protein sequence ID" value="MCW0343407.1"/>
    <property type="molecule type" value="Genomic_DNA"/>
</dbReference>
<gene>
    <name evidence="3" type="ORF">NB703_001500</name>
</gene>
<evidence type="ECO:0000313" key="3">
    <source>
        <dbReference type="EMBL" id="MCW0343407.1"/>
    </source>
</evidence>
<dbReference type="AlphaFoldDB" id="A0AAJ1FPK5"/>
<protein>
    <recommendedName>
        <fullName evidence="2">Bacteriophage lambda Replication protein O N-terminal domain-containing protein</fullName>
    </recommendedName>
</protein>
<proteinExistence type="predicted"/>
<feature type="region of interest" description="Disordered" evidence="1">
    <location>
        <begin position="169"/>
        <end position="199"/>
    </location>
</feature>
<feature type="region of interest" description="Disordered" evidence="1">
    <location>
        <begin position="126"/>
        <end position="157"/>
    </location>
</feature>
<evidence type="ECO:0000313" key="4">
    <source>
        <dbReference type="Proteomes" id="UP001208888"/>
    </source>
</evidence>
<dbReference type="InterPro" id="IPR006497">
    <property type="entry name" value="Phage_lambda_VrpO_N"/>
</dbReference>
<organism evidence="3 4">
    <name type="scientific">Pantoea ananas</name>
    <name type="common">Erwinia uredovora</name>
    <dbReference type="NCBI Taxonomy" id="553"/>
    <lineage>
        <taxon>Bacteria</taxon>
        <taxon>Pseudomonadati</taxon>
        <taxon>Pseudomonadota</taxon>
        <taxon>Gammaproteobacteria</taxon>
        <taxon>Enterobacterales</taxon>
        <taxon>Erwiniaceae</taxon>
        <taxon>Pantoea</taxon>
    </lineage>
</organism>
<feature type="compositionally biased region" description="Polar residues" evidence="1">
    <location>
        <begin position="169"/>
        <end position="182"/>
    </location>
</feature>
<comment type="caution">
    <text evidence="3">The sequence shown here is derived from an EMBL/GenBank/DDBJ whole genome shotgun (WGS) entry which is preliminary data.</text>
</comment>
<dbReference type="GO" id="GO:0006260">
    <property type="term" value="P:DNA replication"/>
    <property type="evidence" value="ECO:0007669"/>
    <property type="project" value="InterPro"/>
</dbReference>
<feature type="domain" description="Bacteriophage lambda Replication protein O N-terminal" evidence="2">
    <location>
        <begin position="1"/>
        <end position="112"/>
    </location>
</feature>
<feature type="compositionally biased region" description="Basic and acidic residues" evidence="1">
    <location>
        <begin position="126"/>
        <end position="136"/>
    </location>
</feature>
<evidence type="ECO:0000256" key="1">
    <source>
        <dbReference type="SAM" id="MobiDB-lite"/>
    </source>
</evidence>
<dbReference type="RefSeq" id="WP_264271999.1">
    <property type="nucleotide sequence ID" value="NZ_JANFVX010000004.1"/>
</dbReference>
<accession>A0AAJ1FPK5</accession>
<dbReference type="Proteomes" id="UP001208888">
    <property type="component" value="Unassembled WGS sequence"/>
</dbReference>
<name>A0AAJ1FPK5_PANAN</name>
<evidence type="ECO:0000259" key="2">
    <source>
        <dbReference type="Pfam" id="PF04492"/>
    </source>
</evidence>
<sequence>MENQKHGFIPLYRSILKKPWAKDVYLRTLWDNLLFAAQRQPYTARFKGREWHLSAGQLVTTAADLGLGLCDRNGQPVSRDAVVRMLKVFEREGMISMEGEKQKGTVITITNYAEYAQKTDDLPAHEAAHTAAHDKASNGAGSEGMAAHEAAQTPAQHEQQYINNNIKRSSFENSDESPNSPYENDFPVKPDTAISSPKGNKWGSHDDLYCAEWIAGLVASIRPAVRKPNLTTWANDVRLMREIDGRTHREICELFKWASRDAFWCSNILSPAKLRAKWDTLSLQRDATPRRAAAPALDYNNTDWIHGVIE</sequence>
<dbReference type="Pfam" id="PF04492">
    <property type="entry name" value="Phage_rep_O"/>
    <property type="match status" value="1"/>
</dbReference>
<reference evidence="3" key="1">
    <citation type="submission" date="2022-06" db="EMBL/GenBank/DDBJ databases">
        <title>Dynamics of rice microbiomes reveals core vertical transmitted seed endophytes.</title>
        <authorList>
            <person name="Liao K."/>
            <person name="Zhang X."/>
        </authorList>
    </citation>
    <scope>NUCLEOTIDE SEQUENCE</scope>
    <source>
        <strain evidence="3">JT1-17</strain>
    </source>
</reference>